<feature type="binding site" evidence="3">
    <location>
        <position position="198"/>
    </location>
    <ligand>
        <name>a divalent metal cation</name>
        <dbReference type="ChEBI" id="CHEBI:60240"/>
    </ligand>
</feature>
<evidence type="ECO:0000259" key="4">
    <source>
        <dbReference type="Pfam" id="PF08450"/>
    </source>
</evidence>
<proteinExistence type="inferred from homology"/>
<evidence type="ECO:0000313" key="5">
    <source>
        <dbReference type="EMBL" id="KCZ58049.1"/>
    </source>
</evidence>
<dbReference type="InterPro" id="IPR013658">
    <property type="entry name" value="SGL"/>
</dbReference>
<feature type="active site" description="Proton donor/acceptor" evidence="2">
    <location>
        <position position="198"/>
    </location>
</feature>
<feature type="binding site" evidence="3">
    <location>
        <position position="101"/>
    </location>
    <ligand>
        <name>substrate</name>
    </ligand>
</feature>
<evidence type="ECO:0000256" key="1">
    <source>
        <dbReference type="ARBA" id="ARBA00008853"/>
    </source>
</evidence>
<feature type="binding site" evidence="3">
    <location>
        <position position="17"/>
    </location>
    <ligand>
        <name>a divalent metal cation</name>
        <dbReference type="ChEBI" id="CHEBI:60240"/>
    </ligand>
</feature>
<keyword evidence="3" id="KW-0479">Metal-binding</keyword>
<dbReference type="GeneID" id="92500943"/>
<protein>
    <recommendedName>
        <fullName evidence="4">SMP-30/Gluconolactonase/LRE-like region domain-containing protein</fullName>
    </recommendedName>
</protein>
<dbReference type="RefSeq" id="WP_051602902.1">
    <property type="nucleotide sequence ID" value="NZ_AWFH01000062.1"/>
</dbReference>
<evidence type="ECO:0000256" key="2">
    <source>
        <dbReference type="PIRSR" id="PIRSR605511-1"/>
    </source>
</evidence>
<dbReference type="AlphaFoldDB" id="A0A059DX92"/>
<comment type="cofactor">
    <cofactor evidence="3">
        <name>Zn(2+)</name>
        <dbReference type="ChEBI" id="CHEBI:29105"/>
    </cofactor>
    <text evidence="3">Binds 1 divalent metal cation per subunit.</text>
</comment>
<dbReference type="PANTHER" id="PTHR10907">
    <property type="entry name" value="REGUCALCIN"/>
    <property type="match status" value="1"/>
</dbReference>
<feature type="domain" description="SMP-30/Gluconolactonase/LRE-like region" evidence="4">
    <location>
        <begin position="15"/>
        <end position="257"/>
    </location>
</feature>
<evidence type="ECO:0000256" key="3">
    <source>
        <dbReference type="PIRSR" id="PIRSR605511-2"/>
    </source>
</evidence>
<dbReference type="OrthoDB" id="2633250at2"/>
<accession>A0A059DX92</accession>
<dbReference type="Pfam" id="PF08450">
    <property type="entry name" value="SGL"/>
    <property type="match status" value="1"/>
</dbReference>
<dbReference type="GO" id="GO:0019853">
    <property type="term" value="P:L-ascorbic acid biosynthetic process"/>
    <property type="evidence" value="ECO:0007669"/>
    <property type="project" value="TreeGrafter"/>
</dbReference>
<dbReference type="STRING" id="1280948.HY36_11115"/>
<reference evidence="5 6" key="1">
    <citation type="journal article" date="2014" name="Antonie Van Leeuwenhoek">
        <title>Hyphomonas beringensis sp. nov. and Hyphomonas chukchiensis sp. nov., isolated from surface seawater of the Bering Sea and Chukchi Sea.</title>
        <authorList>
            <person name="Li C."/>
            <person name="Lai Q."/>
            <person name="Li G."/>
            <person name="Dong C."/>
            <person name="Wang J."/>
            <person name="Liao Y."/>
            <person name="Shao Z."/>
        </authorList>
    </citation>
    <scope>NUCLEOTIDE SEQUENCE [LARGE SCALE GENOMIC DNA]</scope>
    <source>
        <strain evidence="5 6">22II1-22F38</strain>
    </source>
</reference>
<dbReference type="Gene3D" id="2.120.10.30">
    <property type="entry name" value="TolB, C-terminal domain"/>
    <property type="match status" value="1"/>
</dbReference>
<dbReference type="PRINTS" id="PR01790">
    <property type="entry name" value="SMP30FAMILY"/>
</dbReference>
<evidence type="ECO:0000313" key="6">
    <source>
        <dbReference type="Proteomes" id="UP000024547"/>
    </source>
</evidence>
<dbReference type="InterPro" id="IPR011042">
    <property type="entry name" value="6-blade_b-propeller_TolB-like"/>
</dbReference>
<dbReference type="EMBL" id="AWFH01000062">
    <property type="protein sequence ID" value="KCZ58049.1"/>
    <property type="molecule type" value="Genomic_DNA"/>
</dbReference>
<dbReference type="Proteomes" id="UP000024547">
    <property type="component" value="Unassembled WGS sequence"/>
</dbReference>
<dbReference type="SUPFAM" id="SSF63829">
    <property type="entry name" value="Calcium-dependent phosphotriesterase"/>
    <property type="match status" value="1"/>
</dbReference>
<comment type="similarity">
    <text evidence="1">Belongs to the SMP-30/CGR1 family.</text>
</comment>
<dbReference type="eggNOG" id="COG3386">
    <property type="taxonomic scope" value="Bacteria"/>
</dbReference>
<dbReference type="PANTHER" id="PTHR10907:SF47">
    <property type="entry name" value="REGUCALCIN"/>
    <property type="match status" value="1"/>
</dbReference>
<keyword evidence="3" id="KW-0862">Zinc</keyword>
<dbReference type="PATRIC" id="fig|1280948.3.peg.3343"/>
<dbReference type="InterPro" id="IPR005511">
    <property type="entry name" value="SMP-30"/>
</dbReference>
<feature type="binding site" evidence="3">
    <location>
        <position position="99"/>
    </location>
    <ligand>
        <name>substrate</name>
    </ligand>
</feature>
<dbReference type="GO" id="GO:0004341">
    <property type="term" value="F:gluconolactonase activity"/>
    <property type="evidence" value="ECO:0007669"/>
    <property type="project" value="TreeGrafter"/>
</dbReference>
<feature type="binding site" evidence="3">
    <location>
        <position position="148"/>
    </location>
    <ligand>
        <name>a divalent metal cation</name>
        <dbReference type="ChEBI" id="CHEBI:60240"/>
    </ligand>
</feature>
<dbReference type="GO" id="GO:0005509">
    <property type="term" value="F:calcium ion binding"/>
    <property type="evidence" value="ECO:0007669"/>
    <property type="project" value="TreeGrafter"/>
</dbReference>
<sequence>MFMTPECVAPTGCTLGEGPLWSPSEGFLWWVDIKRAKLHRYNPRTGNTRRYDLPIRASTLALFDGNILMAGEREIGIYDPATEAYERLRTLDAEPISNRTNDGGIAPDGSFWFGTMDDAQKVAQGNYYRYTSDGKLEPLRLPSVMITNTFQFSPDGSVFYTCDSVEQEVLSFQHEIGTGKVTDRKVLANTFELSGYPDGSAVDSEGCLWTCLWDASRIVRLTPDGEIDRTITLAAPRPTSLTFGDEDLKTLFITTARAGMSFPQLDSRPLSGSLFAVRVDVPGLPPREFGKARE</sequence>
<comment type="caution">
    <text evidence="5">The sequence shown here is derived from an EMBL/GenBank/DDBJ whole genome shotgun (WGS) entry which is preliminary data.</text>
</comment>
<organism evidence="5 6">
    <name type="scientific">Hyphomonas atlantica</name>
    <dbReference type="NCBI Taxonomy" id="1280948"/>
    <lineage>
        <taxon>Bacteria</taxon>
        <taxon>Pseudomonadati</taxon>
        <taxon>Pseudomonadota</taxon>
        <taxon>Alphaproteobacteria</taxon>
        <taxon>Hyphomonadales</taxon>
        <taxon>Hyphomonadaceae</taxon>
        <taxon>Hyphomonas</taxon>
    </lineage>
</organism>
<name>A0A059DX92_9PROT</name>
<gene>
    <name evidence="5" type="ORF">HY36_11115</name>
</gene>
<keyword evidence="6" id="KW-1185">Reference proteome</keyword>